<gene>
    <name evidence="1" type="ORF">AMAG_18926</name>
</gene>
<dbReference type="Proteomes" id="UP000054350">
    <property type="component" value="Unassembled WGS sequence"/>
</dbReference>
<organism evidence="1 2">
    <name type="scientific">Allomyces macrogynus (strain ATCC 38327)</name>
    <name type="common">Allomyces javanicus var. macrogynus</name>
    <dbReference type="NCBI Taxonomy" id="578462"/>
    <lineage>
        <taxon>Eukaryota</taxon>
        <taxon>Fungi</taxon>
        <taxon>Fungi incertae sedis</taxon>
        <taxon>Blastocladiomycota</taxon>
        <taxon>Blastocladiomycetes</taxon>
        <taxon>Blastocladiales</taxon>
        <taxon>Blastocladiaceae</taxon>
        <taxon>Allomyces</taxon>
    </lineage>
</organism>
<keyword evidence="2" id="KW-1185">Reference proteome</keyword>
<reference evidence="2" key="2">
    <citation type="submission" date="2009-11" db="EMBL/GenBank/DDBJ databases">
        <title>The Genome Sequence of Allomyces macrogynus strain ATCC 38327.</title>
        <authorList>
            <consortium name="The Broad Institute Genome Sequencing Platform"/>
            <person name="Russ C."/>
            <person name="Cuomo C."/>
            <person name="Shea T."/>
            <person name="Young S.K."/>
            <person name="Zeng Q."/>
            <person name="Koehrsen M."/>
            <person name="Haas B."/>
            <person name="Borodovsky M."/>
            <person name="Guigo R."/>
            <person name="Alvarado L."/>
            <person name="Berlin A."/>
            <person name="Borenstein D."/>
            <person name="Chen Z."/>
            <person name="Engels R."/>
            <person name="Freedman E."/>
            <person name="Gellesch M."/>
            <person name="Goldberg J."/>
            <person name="Griggs A."/>
            <person name="Gujja S."/>
            <person name="Heiman D."/>
            <person name="Hepburn T."/>
            <person name="Howarth C."/>
            <person name="Jen D."/>
            <person name="Larson L."/>
            <person name="Lewis B."/>
            <person name="Mehta T."/>
            <person name="Park D."/>
            <person name="Pearson M."/>
            <person name="Roberts A."/>
            <person name="Saif S."/>
            <person name="Shenoy N."/>
            <person name="Sisk P."/>
            <person name="Stolte C."/>
            <person name="Sykes S."/>
            <person name="Walk T."/>
            <person name="White J."/>
            <person name="Yandava C."/>
            <person name="Burger G."/>
            <person name="Gray M.W."/>
            <person name="Holland P.W.H."/>
            <person name="King N."/>
            <person name="Lang F.B.F."/>
            <person name="Roger A.J."/>
            <person name="Ruiz-Trillo I."/>
            <person name="Lander E."/>
            <person name="Nusbaum C."/>
        </authorList>
    </citation>
    <scope>NUCLEOTIDE SEQUENCE [LARGE SCALE GENOMIC DNA]</scope>
    <source>
        <strain evidence="2">ATCC 38327</strain>
    </source>
</reference>
<evidence type="ECO:0000313" key="2">
    <source>
        <dbReference type="Proteomes" id="UP000054350"/>
    </source>
</evidence>
<dbReference type="EMBL" id="GG745341">
    <property type="protein sequence ID" value="KNE62850.1"/>
    <property type="molecule type" value="Genomic_DNA"/>
</dbReference>
<reference evidence="1 2" key="1">
    <citation type="submission" date="2009-11" db="EMBL/GenBank/DDBJ databases">
        <title>Annotation of Allomyces macrogynus ATCC 38327.</title>
        <authorList>
            <consortium name="The Broad Institute Genome Sequencing Platform"/>
            <person name="Russ C."/>
            <person name="Cuomo C."/>
            <person name="Burger G."/>
            <person name="Gray M.W."/>
            <person name="Holland P.W.H."/>
            <person name="King N."/>
            <person name="Lang F.B.F."/>
            <person name="Roger A.J."/>
            <person name="Ruiz-Trillo I."/>
            <person name="Young S.K."/>
            <person name="Zeng Q."/>
            <person name="Gargeya S."/>
            <person name="Fitzgerald M."/>
            <person name="Haas B."/>
            <person name="Abouelleil A."/>
            <person name="Alvarado L."/>
            <person name="Arachchi H.M."/>
            <person name="Berlin A."/>
            <person name="Chapman S.B."/>
            <person name="Gearin G."/>
            <person name="Goldberg J."/>
            <person name="Griggs A."/>
            <person name="Gujja S."/>
            <person name="Hansen M."/>
            <person name="Heiman D."/>
            <person name="Howarth C."/>
            <person name="Larimer J."/>
            <person name="Lui A."/>
            <person name="MacDonald P.J.P."/>
            <person name="McCowen C."/>
            <person name="Montmayeur A."/>
            <person name="Murphy C."/>
            <person name="Neiman D."/>
            <person name="Pearson M."/>
            <person name="Priest M."/>
            <person name="Roberts A."/>
            <person name="Saif S."/>
            <person name="Shea T."/>
            <person name="Sisk P."/>
            <person name="Stolte C."/>
            <person name="Sykes S."/>
            <person name="Wortman J."/>
            <person name="Nusbaum C."/>
            <person name="Birren B."/>
        </authorList>
    </citation>
    <scope>NUCLEOTIDE SEQUENCE [LARGE SCALE GENOMIC DNA]</scope>
    <source>
        <strain evidence="1 2">ATCC 38327</strain>
    </source>
</reference>
<dbReference type="VEuPathDB" id="FungiDB:AMAG_18926"/>
<evidence type="ECO:0000313" key="1">
    <source>
        <dbReference type="EMBL" id="KNE62850.1"/>
    </source>
</evidence>
<accession>A0A0L0SKC1</accession>
<sequence length="65" mass="6767">MYTFVKTHRAVLCAALADPGAAIPDTARPVDADGAVFDQVVAIFALIDQGAFVVDCDHCDATQAS</sequence>
<protein>
    <submittedName>
        <fullName evidence="1">Uncharacterized protein</fullName>
    </submittedName>
</protein>
<dbReference type="AlphaFoldDB" id="A0A0L0SKC1"/>
<proteinExistence type="predicted"/>
<name>A0A0L0SKC1_ALLM3</name>